<sequence>MSHFKEALLLMKERFLTILALGVIIITPIFLFNQVFVNYLYRYYGSMDLFFIADFFHVILILTGLSVAQIPFIELAYRDVMGEDIRFKDGIRSFMEHVFPVYVMGLIYAVLSAVGGLLLILPGILIAIWFFLFPYVAVIEHQHWWKGYKWAFVTGKKYFFKLLLVILLYGLFEMIVGTVANVVTLFLTERLLVVTLIQLVLSYVFVPLFTFLITYFYIDWNGGPETYREGSYAEQQEFGYY</sequence>
<reference evidence="2 3" key="1">
    <citation type="submission" date="2018-03" db="EMBL/GenBank/DDBJ databases">
        <title>Genomic Encyclopedia of Archaeal and Bacterial Type Strains, Phase II (KMG-II): from individual species to whole genera.</title>
        <authorList>
            <person name="Goeker M."/>
        </authorList>
    </citation>
    <scope>NUCLEOTIDE SEQUENCE [LARGE SCALE GENOMIC DNA]</scope>
    <source>
        <strain evidence="2 3">DSM 44946</strain>
    </source>
</reference>
<evidence type="ECO:0000313" key="3">
    <source>
        <dbReference type="Proteomes" id="UP000237797"/>
    </source>
</evidence>
<feature type="transmembrane region" description="Helical" evidence="1">
    <location>
        <begin position="94"/>
        <end position="111"/>
    </location>
</feature>
<feature type="transmembrane region" description="Helical" evidence="1">
    <location>
        <begin position="117"/>
        <end position="138"/>
    </location>
</feature>
<dbReference type="EMBL" id="PVNE01000051">
    <property type="protein sequence ID" value="PRX38534.1"/>
    <property type="molecule type" value="Genomic_DNA"/>
</dbReference>
<dbReference type="OrthoDB" id="2452082at2"/>
<proteinExistence type="predicted"/>
<evidence type="ECO:0000256" key="1">
    <source>
        <dbReference type="SAM" id="Phobius"/>
    </source>
</evidence>
<keyword evidence="1" id="KW-1133">Transmembrane helix</keyword>
<dbReference type="AlphaFoldDB" id="A0A2T0L9W5"/>
<protein>
    <submittedName>
        <fullName evidence="2">Uncharacterized protein</fullName>
    </submittedName>
</protein>
<accession>A0A2T0L9W5</accession>
<keyword evidence="3" id="KW-1185">Reference proteome</keyword>
<keyword evidence="1" id="KW-0812">Transmembrane</keyword>
<comment type="caution">
    <text evidence="2">The sequence shown here is derived from an EMBL/GenBank/DDBJ whole genome shotgun (WGS) entry which is preliminary data.</text>
</comment>
<feature type="transmembrane region" description="Helical" evidence="1">
    <location>
        <begin position="15"/>
        <end position="37"/>
    </location>
</feature>
<keyword evidence="1" id="KW-0472">Membrane</keyword>
<gene>
    <name evidence="2" type="ORF">CLV97_1518</name>
</gene>
<dbReference type="Proteomes" id="UP000237797">
    <property type="component" value="Unassembled WGS sequence"/>
</dbReference>
<organism evidence="2 3">
    <name type="scientific">Planifilum fimeticola</name>
    <dbReference type="NCBI Taxonomy" id="201975"/>
    <lineage>
        <taxon>Bacteria</taxon>
        <taxon>Bacillati</taxon>
        <taxon>Bacillota</taxon>
        <taxon>Bacilli</taxon>
        <taxon>Bacillales</taxon>
        <taxon>Thermoactinomycetaceae</taxon>
        <taxon>Planifilum</taxon>
    </lineage>
</organism>
<evidence type="ECO:0000313" key="2">
    <source>
        <dbReference type="EMBL" id="PRX38534.1"/>
    </source>
</evidence>
<dbReference type="RefSeq" id="WP_106346788.1">
    <property type="nucleotide sequence ID" value="NZ_PVNE01000051.1"/>
</dbReference>
<name>A0A2T0L9W5_9BACL</name>
<feature type="transmembrane region" description="Helical" evidence="1">
    <location>
        <begin position="159"/>
        <end position="187"/>
    </location>
</feature>
<feature type="transmembrane region" description="Helical" evidence="1">
    <location>
        <begin position="193"/>
        <end position="218"/>
    </location>
</feature>
<feature type="transmembrane region" description="Helical" evidence="1">
    <location>
        <begin position="49"/>
        <end position="73"/>
    </location>
</feature>